<dbReference type="Pfam" id="PF18044">
    <property type="entry name" value="zf-CCCH_4"/>
    <property type="match status" value="1"/>
</dbReference>
<dbReference type="InterPro" id="IPR013083">
    <property type="entry name" value="Znf_RING/FYVE/PHD"/>
</dbReference>
<keyword evidence="2 6" id="KW-0479">Metal-binding</keyword>
<dbReference type="InterPro" id="IPR045072">
    <property type="entry name" value="MKRN-like"/>
</dbReference>
<keyword evidence="5 6" id="KW-0862">Zinc</keyword>
<dbReference type="HOGENOM" id="CLU_029632_0_0_1"/>
<dbReference type="GO" id="GO:0061630">
    <property type="term" value="F:ubiquitin protein ligase activity"/>
    <property type="evidence" value="ECO:0007669"/>
    <property type="project" value="UniProtKB-EC"/>
</dbReference>
<evidence type="ECO:0000256" key="4">
    <source>
        <dbReference type="ARBA" id="ARBA00022771"/>
    </source>
</evidence>
<feature type="zinc finger region" description="C3H1-type" evidence="6">
    <location>
        <begin position="9"/>
        <end position="37"/>
    </location>
</feature>
<feature type="zinc finger region" description="C3H1-type" evidence="6">
    <location>
        <begin position="168"/>
        <end position="200"/>
    </location>
</feature>
<reference evidence="10 11" key="1">
    <citation type="journal article" date="2012" name="Proc. Natl. Acad. Sci. U.S.A.">
        <title>Comparative genomics of Ceriporiopsis subvermispora and Phanerochaete chrysosporium provide insight into selective ligninolysis.</title>
        <authorList>
            <person name="Fernandez-Fueyo E."/>
            <person name="Ruiz-Duenas F.J."/>
            <person name="Ferreira P."/>
            <person name="Floudas D."/>
            <person name="Hibbett D.S."/>
            <person name="Canessa P."/>
            <person name="Larrondo L.F."/>
            <person name="James T.Y."/>
            <person name="Seelenfreund D."/>
            <person name="Lobos S."/>
            <person name="Polanco R."/>
            <person name="Tello M."/>
            <person name="Honda Y."/>
            <person name="Watanabe T."/>
            <person name="Watanabe T."/>
            <person name="Ryu J.S."/>
            <person name="Kubicek C.P."/>
            <person name="Schmoll M."/>
            <person name="Gaskell J."/>
            <person name="Hammel K.E."/>
            <person name="St John F.J."/>
            <person name="Vanden Wymelenberg A."/>
            <person name="Sabat G."/>
            <person name="Splinter BonDurant S."/>
            <person name="Syed K."/>
            <person name="Yadav J.S."/>
            <person name="Doddapaneni H."/>
            <person name="Subramanian V."/>
            <person name="Lavin J.L."/>
            <person name="Oguiza J.A."/>
            <person name="Perez G."/>
            <person name="Pisabarro A.G."/>
            <person name="Ramirez L."/>
            <person name="Santoyo F."/>
            <person name="Master E."/>
            <person name="Coutinho P.M."/>
            <person name="Henrissat B."/>
            <person name="Lombard V."/>
            <person name="Magnuson J.K."/>
            <person name="Kuees U."/>
            <person name="Hori C."/>
            <person name="Igarashi K."/>
            <person name="Samejima M."/>
            <person name="Held B.W."/>
            <person name="Barry K.W."/>
            <person name="LaButti K.M."/>
            <person name="Lapidus A."/>
            <person name="Lindquist E.A."/>
            <person name="Lucas S.M."/>
            <person name="Riley R."/>
            <person name="Salamov A.A."/>
            <person name="Hoffmeister D."/>
            <person name="Schwenk D."/>
            <person name="Hadar Y."/>
            <person name="Yarden O."/>
            <person name="de Vries R.P."/>
            <person name="Wiebenga A."/>
            <person name="Stenlid J."/>
            <person name="Eastwood D."/>
            <person name="Grigoriev I.V."/>
            <person name="Berka R.M."/>
            <person name="Blanchette R.A."/>
            <person name="Kersten P."/>
            <person name="Martinez A.T."/>
            <person name="Vicuna R."/>
            <person name="Cullen D."/>
        </authorList>
    </citation>
    <scope>NUCLEOTIDE SEQUENCE [LARGE SCALE GENOMIC DNA]</scope>
    <source>
        <strain evidence="10 11">B</strain>
    </source>
</reference>
<feature type="domain" description="C3H1-type" evidence="9">
    <location>
        <begin position="9"/>
        <end position="37"/>
    </location>
</feature>
<feature type="compositionally biased region" description="Basic and acidic residues" evidence="7">
    <location>
        <begin position="455"/>
        <end position="467"/>
    </location>
</feature>
<evidence type="ECO:0000256" key="1">
    <source>
        <dbReference type="ARBA" id="ARBA00022679"/>
    </source>
</evidence>
<evidence type="ECO:0000313" key="10">
    <source>
        <dbReference type="EMBL" id="EMD39070.1"/>
    </source>
</evidence>
<dbReference type="InterPro" id="IPR017907">
    <property type="entry name" value="Znf_RING_CS"/>
</dbReference>
<dbReference type="Pfam" id="PF00642">
    <property type="entry name" value="zf-CCCH"/>
    <property type="match status" value="1"/>
</dbReference>
<evidence type="ECO:0008006" key="12">
    <source>
        <dbReference type="Google" id="ProtNLM"/>
    </source>
</evidence>
<feature type="compositionally biased region" description="Low complexity" evidence="7">
    <location>
        <begin position="551"/>
        <end position="570"/>
    </location>
</feature>
<protein>
    <recommendedName>
        <fullName evidence="12">RING-type E3 ubiquitin transferase</fullName>
    </recommendedName>
</protein>
<dbReference type="InterPro" id="IPR041367">
    <property type="entry name" value="Znf-CCCH_4"/>
</dbReference>
<dbReference type="STRING" id="914234.M2R3H3"/>
<feature type="compositionally biased region" description="Low complexity" evidence="7">
    <location>
        <begin position="345"/>
        <end position="366"/>
    </location>
</feature>
<dbReference type="SUPFAM" id="SSF90229">
    <property type="entry name" value="CCCH zinc finger"/>
    <property type="match status" value="2"/>
</dbReference>
<feature type="compositionally biased region" description="Polar residues" evidence="7">
    <location>
        <begin position="367"/>
        <end position="378"/>
    </location>
</feature>
<dbReference type="InterPro" id="IPR036855">
    <property type="entry name" value="Znf_CCCH_sf"/>
</dbReference>
<dbReference type="SMART" id="SM00356">
    <property type="entry name" value="ZnF_C3H1"/>
    <property type="match status" value="3"/>
</dbReference>
<dbReference type="PROSITE" id="PS50089">
    <property type="entry name" value="ZF_RING_2"/>
    <property type="match status" value="1"/>
</dbReference>
<keyword evidence="1" id="KW-0808">Transferase</keyword>
<evidence type="ECO:0000256" key="7">
    <source>
        <dbReference type="SAM" id="MobiDB-lite"/>
    </source>
</evidence>
<feature type="region of interest" description="Disordered" evidence="7">
    <location>
        <begin position="304"/>
        <end position="378"/>
    </location>
</feature>
<evidence type="ECO:0000256" key="6">
    <source>
        <dbReference type="PROSITE-ProRule" id="PRU00723"/>
    </source>
</evidence>
<evidence type="ECO:0000259" key="8">
    <source>
        <dbReference type="PROSITE" id="PS50089"/>
    </source>
</evidence>
<gene>
    <name evidence="10" type="ORF">CERSUDRAFT_112772</name>
</gene>
<dbReference type="AlphaFoldDB" id="M2R3H3"/>
<feature type="zinc finger region" description="C3H1-type" evidence="6">
    <location>
        <begin position="43"/>
        <end position="70"/>
    </location>
</feature>
<dbReference type="Gene3D" id="4.10.1000.10">
    <property type="entry name" value="Zinc finger, CCCH-type"/>
    <property type="match status" value="1"/>
</dbReference>
<feature type="region of interest" description="Disordered" evidence="7">
    <location>
        <begin position="396"/>
        <end position="590"/>
    </location>
</feature>
<feature type="domain" description="C3H1-type" evidence="9">
    <location>
        <begin position="43"/>
        <end position="70"/>
    </location>
</feature>
<dbReference type="PANTHER" id="PTHR11224:SF59">
    <property type="entry name" value="RING-TYPE E3 UBIQUITIN TRANSFERASE"/>
    <property type="match status" value="1"/>
</dbReference>
<keyword evidence="3" id="KW-0677">Repeat</keyword>
<feature type="domain" description="RING-type" evidence="8">
    <location>
        <begin position="87"/>
        <end position="138"/>
    </location>
</feature>
<dbReference type="GO" id="GO:0000209">
    <property type="term" value="P:protein polyubiquitination"/>
    <property type="evidence" value="ECO:0007669"/>
    <property type="project" value="InterPro"/>
</dbReference>
<name>M2R3H3_CERS8</name>
<dbReference type="PROSITE" id="PS00518">
    <property type="entry name" value="ZF_RING_1"/>
    <property type="match status" value="1"/>
</dbReference>
<dbReference type="Proteomes" id="UP000016930">
    <property type="component" value="Unassembled WGS sequence"/>
</dbReference>
<dbReference type="OrthoDB" id="250836at2759"/>
<dbReference type="InterPro" id="IPR018957">
    <property type="entry name" value="Znf_C3HC4_RING-type"/>
</dbReference>
<evidence type="ECO:0000313" key="11">
    <source>
        <dbReference type="Proteomes" id="UP000016930"/>
    </source>
</evidence>
<dbReference type="PROSITE" id="PS50103">
    <property type="entry name" value="ZF_C3H1"/>
    <property type="match status" value="3"/>
</dbReference>
<dbReference type="EMBL" id="KB445794">
    <property type="protein sequence ID" value="EMD39070.1"/>
    <property type="molecule type" value="Genomic_DNA"/>
</dbReference>
<sequence>MSAERPQTSKPRGICKFYRTERGCYNGDNCKFLHGEHEQLTPFDKTKTCRFFAAGYCRRGSQCWFRHVDPSHSSPPAAPEDEDTDLCSICYEKPVTYGLLGGCSHLFCLRCIREWRDPSGKSSDMVSSGSTKKCPMCRAHSRFITPSSIFYPHGDPRKNEAIEKYKASMARVPCKHFQDSPPDRRHCPFGQDCFYQHLNDDGTPHSFRHGYNSRPRRRRSDFLTYLLDPLDDIGMTIDAIRASLPGLFERANIETDGSEDGDHDGERGQDANGLTLETMQRLVSDLSDILQADRAHEGWNPAGEWNFGLADDPSPPMPLQVMAGSEVPTDPALPETLPRDIVLVPESPATGSSGSASSSNVPSTPEDSNNGASNSRFSTVVRDRGRLVADFLAGDDVGETRSLPPAAAGPSNDHSADEARSGISTHAGGCPSGPAVTPAADPPYWELQPPAHFDVQPRVETPLHDLDPPFVTDGRGRVVWSSTSASPQREPRRSRTDPALPPAQPKARRTVSEPQPSRHITEDDGASPQSRPSATAEDSIVTDGRGRVIFAGGRPSSPSTAGPSSATVPSENVAEPPETPSTPTQSRSFLGRIFGAMF</sequence>
<feature type="domain" description="C3H1-type" evidence="9">
    <location>
        <begin position="168"/>
        <end position="200"/>
    </location>
</feature>
<evidence type="ECO:0000256" key="3">
    <source>
        <dbReference type="ARBA" id="ARBA00022737"/>
    </source>
</evidence>
<dbReference type="InterPro" id="IPR000571">
    <property type="entry name" value="Znf_CCCH"/>
</dbReference>
<feature type="region of interest" description="Disordered" evidence="7">
    <location>
        <begin position="253"/>
        <end position="272"/>
    </location>
</feature>
<dbReference type="InterPro" id="IPR001841">
    <property type="entry name" value="Znf_RING"/>
</dbReference>
<dbReference type="PANTHER" id="PTHR11224">
    <property type="entry name" value="MAKORIN-RELATED"/>
    <property type="match status" value="1"/>
</dbReference>
<dbReference type="Pfam" id="PF00097">
    <property type="entry name" value="zf-C3HC4"/>
    <property type="match status" value="1"/>
</dbReference>
<evidence type="ECO:0000259" key="9">
    <source>
        <dbReference type="PROSITE" id="PS50103"/>
    </source>
</evidence>
<accession>M2R3H3</accession>
<dbReference type="Gene3D" id="3.30.40.10">
    <property type="entry name" value="Zinc/RING finger domain, C3HC4 (zinc finger)"/>
    <property type="match status" value="1"/>
</dbReference>
<dbReference type="SMART" id="SM00184">
    <property type="entry name" value="RING"/>
    <property type="match status" value="1"/>
</dbReference>
<proteinExistence type="predicted"/>
<evidence type="ECO:0000256" key="5">
    <source>
        <dbReference type="ARBA" id="ARBA00022833"/>
    </source>
</evidence>
<keyword evidence="4 6" id="KW-0863">Zinc-finger</keyword>
<keyword evidence="11" id="KW-1185">Reference proteome</keyword>
<dbReference type="GO" id="GO:0008270">
    <property type="term" value="F:zinc ion binding"/>
    <property type="evidence" value="ECO:0007669"/>
    <property type="project" value="UniProtKB-KW"/>
</dbReference>
<organism evidence="10 11">
    <name type="scientific">Ceriporiopsis subvermispora (strain B)</name>
    <name type="common">White-rot fungus</name>
    <name type="synonym">Gelatoporia subvermispora</name>
    <dbReference type="NCBI Taxonomy" id="914234"/>
    <lineage>
        <taxon>Eukaryota</taxon>
        <taxon>Fungi</taxon>
        <taxon>Dikarya</taxon>
        <taxon>Basidiomycota</taxon>
        <taxon>Agaricomycotina</taxon>
        <taxon>Agaricomycetes</taxon>
        <taxon>Polyporales</taxon>
        <taxon>Gelatoporiaceae</taxon>
        <taxon>Gelatoporia</taxon>
    </lineage>
</organism>
<dbReference type="SUPFAM" id="SSF57850">
    <property type="entry name" value="RING/U-box"/>
    <property type="match status" value="1"/>
</dbReference>
<evidence type="ECO:0000256" key="2">
    <source>
        <dbReference type="ARBA" id="ARBA00022723"/>
    </source>
</evidence>